<proteinExistence type="predicted"/>
<protein>
    <recommendedName>
        <fullName evidence="1">DUF2341 domain-containing protein</fullName>
    </recommendedName>
</protein>
<evidence type="ECO:0000313" key="3">
    <source>
        <dbReference type="Proteomes" id="UP000233325"/>
    </source>
</evidence>
<dbReference type="Proteomes" id="UP000233325">
    <property type="component" value="Unassembled WGS sequence"/>
</dbReference>
<evidence type="ECO:0000313" key="2">
    <source>
        <dbReference type="EMBL" id="PKM88304.1"/>
    </source>
</evidence>
<sequence length="817" mass="88974">MIQVKINTVDRSELINWASLSLDQAITNEVDVLSFEYKKYGARTYAPAINDEVELYEGAVKIFGGYISNISESDLNGAEGIVYMIQCLDYGSKLNSVLATKSYQTIVAPYTYRKKITITGQTGAGTGYQVPVLVGESSGAAGANVHVAGHSLSFPSAKNVSGDLRFRGSDGTTELPFWVEKVTGTTPNRVAKIWVKVAADLGSNQDIYLYYGGDATNVSSGDNTFLLFDDFSGAAIDTAKWTISDATGLSVASDVLTAVNNNGRIMSKTLFSGGVEQMVKFKATSKNTGGEMVGGFFLTTTNGVGILYHPGTNSRYYRNDNNWTGLTGAEIPDNVDYLLSVKAYATTVAIIMKAYSDLSTIQDYGTITNTVSAESVALGKRYDDATNTGGTTLFDFVFVKKVVATEPSFNTVTAEESLSGTAWTIETIIDNLISSYAPGFTTNNVIGTFTIAKIVFNEMYLSDCLKKLAEIVKYDWYVDEEKDIHFFPKFTNTAPFNLTDSSGNYINETLNRTIDGTQIVNQVKVRGGESDGELYTDIITVKGANTKAFTLPYKFSGLTIAVDTGAGFVSKTVGQDFKDDPSTKDCLYNFNDKTVKFPAVLADGNKIQFSGYPKVPIKSVISNTGSIATYGLREKIINDPSIVDMTTARKRAKAELLAYQSGSNEISFETYTSGLRAGMVINLDSSRRSTVDNYVIKKITFKTKSSEEFSYIVSAITTNKLQLLDLLQKLVVKDQGDINDSEIAETILTDLSDIDITELIRKVVPLLDQVDLETSESVYKNPLGDGVEPTWVLGPYAPTSVSDPKRVGRLDISLKFY</sequence>
<dbReference type="Pfam" id="PF10102">
    <property type="entry name" value="DUF2341"/>
    <property type="match status" value="1"/>
</dbReference>
<dbReference type="EMBL" id="PHAH01000020">
    <property type="protein sequence ID" value="PKM88304.1"/>
    <property type="molecule type" value="Genomic_DNA"/>
</dbReference>
<gene>
    <name evidence="2" type="ORF">CVU83_01905</name>
</gene>
<dbReference type="InterPro" id="IPR018765">
    <property type="entry name" value="DUF2341"/>
</dbReference>
<organism evidence="2 3">
    <name type="scientific">Candidatus Falkowbacteria bacterium HGW-Falkowbacteria-2</name>
    <dbReference type="NCBI Taxonomy" id="2013769"/>
    <lineage>
        <taxon>Bacteria</taxon>
        <taxon>Candidatus Falkowiibacteriota</taxon>
    </lineage>
</organism>
<dbReference type="AlphaFoldDB" id="A0A2N2E0P2"/>
<feature type="domain" description="DUF2341" evidence="1">
    <location>
        <begin position="162"/>
        <end position="243"/>
    </location>
</feature>
<name>A0A2N2E0P2_9BACT</name>
<accession>A0A2N2E0P2</accession>
<comment type="caution">
    <text evidence="2">The sequence shown here is derived from an EMBL/GenBank/DDBJ whole genome shotgun (WGS) entry which is preliminary data.</text>
</comment>
<evidence type="ECO:0000259" key="1">
    <source>
        <dbReference type="Pfam" id="PF10102"/>
    </source>
</evidence>
<reference evidence="2 3" key="1">
    <citation type="journal article" date="2017" name="ISME J.">
        <title>Potential for microbial H2 and metal transformations associated with novel bacteria and archaea in deep terrestrial subsurface sediments.</title>
        <authorList>
            <person name="Hernsdorf A.W."/>
            <person name="Amano Y."/>
            <person name="Miyakawa K."/>
            <person name="Ise K."/>
            <person name="Suzuki Y."/>
            <person name="Anantharaman K."/>
            <person name="Probst A."/>
            <person name="Burstein D."/>
            <person name="Thomas B.C."/>
            <person name="Banfield J.F."/>
        </authorList>
    </citation>
    <scope>NUCLEOTIDE SEQUENCE [LARGE SCALE GENOMIC DNA]</scope>
    <source>
        <strain evidence="2">HGW-Falkowbacteria-2</strain>
    </source>
</reference>